<evidence type="ECO:0000313" key="2">
    <source>
        <dbReference type="Proteomes" id="UP000579281"/>
    </source>
</evidence>
<proteinExistence type="predicted"/>
<dbReference type="EMBL" id="JACHEN010000024">
    <property type="protein sequence ID" value="MBB6217531.1"/>
    <property type="molecule type" value="Genomic_DNA"/>
</dbReference>
<dbReference type="Proteomes" id="UP000579281">
    <property type="component" value="Unassembled WGS sequence"/>
</dbReference>
<name>A0A841KVR8_9FIRM</name>
<gene>
    <name evidence="1" type="ORF">HNQ80_003652</name>
</gene>
<dbReference type="AlphaFoldDB" id="A0A841KVR8"/>
<organism evidence="1 2">
    <name type="scientific">Anaerosolibacter carboniphilus</name>
    <dbReference type="NCBI Taxonomy" id="1417629"/>
    <lineage>
        <taxon>Bacteria</taxon>
        <taxon>Bacillati</taxon>
        <taxon>Bacillota</taxon>
        <taxon>Clostridia</taxon>
        <taxon>Peptostreptococcales</taxon>
        <taxon>Thermotaleaceae</taxon>
        <taxon>Anaerosolibacter</taxon>
    </lineage>
</organism>
<evidence type="ECO:0000313" key="1">
    <source>
        <dbReference type="EMBL" id="MBB6217531.1"/>
    </source>
</evidence>
<keyword evidence="2" id="KW-1185">Reference proteome</keyword>
<accession>A0A841KVR8</accession>
<comment type="caution">
    <text evidence="1">The sequence shown here is derived from an EMBL/GenBank/DDBJ whole genome shotgun (WGS) entry which is preliminary data.</text>
</comment>
<sequence>MFNKALMKVLGKQIYMIDVFNKEGVPTPKKFTIESKNGEDVSVRVDQVLNRHLEKLADNHMLVFKCQSMLNGKEVYYDLKFGLDSMEWMLFRLY</sequence>
<protein>
    <submittedName>
        <fullName evidence="1">Uncharacterized protein</fullName>
    </submittedName>
</protein>
<reference evidence="1 2" key="1">
    <citation type="submission" date="2020-08" db="EMBL/GenBank/DDBJ databases">
        <title>Genomic Encyclopedia of Type Strains, Phase IV (KMG-IV): sequencing the most valuable type-strain genomes for metagenomic binning, comparative biology and taxonomic classification.</title>
        <authorList>
            <person name="Goeker M."/>
        </authorList>
    </citation>
    <scope>NUCLEOTIDE SEQUENCE [LARGE SCALE GENOMIC DNA]</scope>
    <source>
        <strain evidence="1 2">DSM 103526</strain>
    </source>
</reference>